<sequence length="137" mass="15981">MKNLWNFATQVLHLEPKKNLKHVKGILEEFEGIEEESEEEVLTSIIIRTNYTKEEIAKEKKLNKLLKNSTLIRQFQRNKETQPPKESSTLSFNKPESVDPSKSQDIILSNQRLLEGSLEEKYFNYSKEINSLGNNRS</sequence>
<dbReference type="EMBL" id="AVOT02002588">
    <property type="protein sequence ID" value="MBW0470889.1"/>
    <property type="molecule type" value="Genomic_DNA"/>
</dbReference>
<comment type="caution">
    <text evidence="2">The sequence shown here is derived from an EMBL/GenBank/DDBJ whole genome shotgun (WGS) entry which is preliminary data.</text>
</comment>
<protein>
    <submittedName>
        <fullName evidence="2">Uncharacterized protein</fullName>
    </submittedName>
</protein>
<dbReference type="Proteomes" id="UP000765509">
    <property type="component" value="Unassembled WGS sequence"/>
</dbReference>
<proteinExistence type="predicted"/>
<gene>
    <name evidence="2" type="ORF">O181_010604</name>
</gene>
<organism evidence="2 3">
    <name type="scientific">Austropuccinia psidii MF-1</name>
    <dbReference type="NCBI Taxonomy" id="1389203"/>
    <lineage>
        <taxon>Eukaryota</taxon>
        <taxon>Fungi</taxon>
        <taxon>Dikarya</taxon>
        <taxon>Basidiomycota</taxon>
        <taxon>Pucciniomycotina</taxon>
        <taxon>Pucciniomycetes</taxon>
        <taxon>Pucciniales</taxon>
        <taxon>Sphaerophragmiaceae</taxon>
        <taxon>Austropuccinia</taxon>
    </lineage>
</organism>
<evidence type="ECO:0000313" key="2">
    <source>
        <dbReference type="EMBL" id="MBW0470889.1"/>
    </source>
</evidence>
<feature type="compositionally biased region" description="Polar residues" evidence="1">
    <location>
        <begin position="84"/>
        <end position="104"/>
    </location>
</feature>
<accession>A0A9Q3GL10</accession>
<evidence type="ECO:0000313" key="3">
    <source>
        <dbReference type="Proteomes" id="UP000765509"/>
    </source>
</evidence>
<evidence type="ECO:0000256" key="1">
    <source>
        <dbReference type="SAM" id="MobiDB-lite"/>
    </source>
</evidence>
<keyword evidence="3" id="KW-1185">Reference proteome</keyword>
<dbReference type="AlphaFoldDB" id="A0A9Q3GL10"/>
<name>A0A9Q3GL10_9BASI</name>
<feature type="region of interest" description="Disordered" evidence="1">
    <location>
        <begin position="74"/>
        <end position="104"/>
    </location>
</feature>
<reference evidence="2" key="1">
    <citation type="submission" date="2021-03" db="EMBL/GenBank/DDBJ databases">
        <title>Draft genome sequence of rust myrtle Austropuccinia psidii MF-1, a brazilian biotype.</title>
        <authorList>
            <person name="Quecine M.C."/>
            <person name="Pachon D.M.R."/>
            <person name="Bonatelli M.L."/>
            <person name="Correr F.H."/>
            <person name="Franceschini L.M."/>
            <person name="Leite T.F."/>
            <person name="Margarido G.R.A."/>
            <person name="Almeida C.A."/>
            <person name="Ferrarezi J.A."/>
            <person name="Labate C.A."/>
        </authorList>
    </citation>
    <scope>NUCLEOTIDE SEQUENCE</scope>
    <source>
        <strain evidence="2">MF-1</strain>
    </source>
</reference>